<dbReference type="Proteomes" id="UP000252733">
    <property type="component" value="Unassembled WGS sequence"/>
</dbReference>
<sequence length="66" mass="7713">INIAKAIHWLSIPKKERGSFSMSDIKTMNHNILMLERFFDVFGIYLYSTKNQNYVKELILYGTKAA</sequence>
<proteinExistence type="predicted"/>
<dbReference type="EMBL" id="QPIZ01000040">
    <property type="protein sequence ID" value="RCW26123.1"/>
    <property type="molecule type" value="Genomic_DNA"/>
</dbReference>
<protein>
    <submittedName>
        <fullName evidence="1">Uncharacterized protein</fullName>
    </submittedName>
</protein>
<organism evidence="1 2">
    <name type="scientific">Marinilabilia salmonicolor</name>
    <dbReference type="NCBI Taxonomy" id="989"/>
    <lineage>
        <taxon>Bacteria</taxon>
        <taxon>Pseudomonadati</taxon>
        <taxon>Bacteroidota</taxon>
        <taxon>Bacteroidia</taxon>
        <taxon>Marinilabiliales</taxon>
        <taxon>Marinilabiliaceae</taxon>
        <taxon>Marinilabilia</taxon>
    </lineage>
</organism>
<evidence type="ECO:0000313" key="1">
    <source>
        <dbReference type="EMBL" id="RCW26123.1"/>
    </source>
</evidence>
<reference evidence="1 2" key="1">
    <citation type="submission" date="2018-07" db="EMBL/GenBank/DDBJ databases">
        <title>Freshwater and sediment microbial communities from various areas in North America, analyzing microbe dynamics in response to fracking.</title>
        <authorList>
            <person name="Lamendella R."/>
        </authorList>
    </citation>
    <scope>NUCLEOTIDE SEQUENCE [LARGE SCALE GENOMIC DNA]</scope>
    <source>
        <strain evidence="1 2">160A</strain>
    </source>
</reference>
<accession>A0A368UJ47</accession>
<name>A0A368UJ47_9BACT</name>
<keyword evidence="2" id="KW-1185">Reference proteome</keyword>
<comment type="caution">
    <text evidence="1">The sequence shown here is derived from an EMBL/GenBank/DDBJ whole genome shotgun (WGS) entry which is preliminary data.</text>
</comment>
<dbReference type="RefSeq" id="WP_220270845.1">
    <property type="nucleotide sequence ID" value="NZ_QPIZ01000040.1"/>
</dbReference>
<evidence type="ECO:0000313" key="2">
    <source>
        <dbReference type="Proteomes" id="UP000252733"/>
    </source>
</evidence>
<dbReference type="AlphaFoldDB" id="A0A368UJ47"/>
<feature type="non-terminal residue" evidence="1">
    <location>
        <position position="1"/>
    </location>
</feature>
<gene>
    <name evidence="1" type="ORF">DFO77_14020</name>
</gene>